<dbReference type="PANTHER" id="PTHR30614">
    <property type="entry name" value="MEMBRANE COMPONENT OF AMINO ACID ABC TRANSPORTER"/>
    <property type="match status" value="1"/>
</dbReference>
<dbReference type="Gene3D" id="1.10.3720.10">
    <property type="entry name" value="MetI-like"/>
    <property type="match status" value="1"/>
</dbReference>
<feature type="domain" description="ABC transmembrane type-1" evidence="14">
    <location>
        <begin position="20"/>
        <end position="206"/>
    </location>
</feature>
<proteinExistence type="inferred from homology"/>
<dbReference type="SUPFAM" id="SSF161098">
    <property type="entry name" value="MetI-like"/>
    <property type="match status" value="1"/>
</dbReference>
<dbReference type="CDD" id="cd06261">
    <property type="entry name" value="TM_PBP2"/>
    <property type="match status" value="1"/>
</dbReference>
<comment type="function">
    <text evidence="10">Part of the ABC transporter complex GltIJKL involved in glutamate and aspartate uptake. Probably responsible for the translocation of the substrate across the membrane.</text>
</comment>
<comment type="subunit">
    <text evidence="11">The complex is composed of two ATP-binding proteins (GltL), two transmembrane proteins (GltJ and GltK) and a solute-binding protein (GltI).</text>
</comment>
<comment type="similarity">
    <text evidence="3">Belongs to the binding-protein-dependent transport system permease family. HisMQ subfamily.</text>
</comment>
<evidence type="ECO:0000256" key="1">
    <source>
        <dbReference type="ARBA" id="ARBA00003159"/>
    </source>
</evidence>
<feature type="transmembrane region" description="Helical" evidence="13">
    <location>
        <begin position="20"/>
        <end position="44"/>
    </location>
</feature>
<dbReference type="PANTHER" id="PTHR30614:SF20">
    <property type="entry name" value="GLUTAMINE TRANSPORT SYSTEM PERMEASE PROTEIN GLNP"/>
    <property type="match status" value="1"/>
</dbReference>
<dbReference type="InterPro" id="IPR043429">
    <property type="entry name" value="ArtM/GltK/GlnP/TcyL/YhdX-like"/>
</dbReference>
<evidence type="ECO:0000256" key="10">
    <source>
        <dbReference type="ARBA" id="ARBA00060298"/>
    </source>
</evidence>
<comment type="caution">
    <text evidence="15">The sequence shown here is derived from an EMBL/GenBank/DDBJ whole genome shotgun (WGS) entry which is preliminary data.</text>
</comment>
<keyword evidence="7" id="KW-0029">Amino-acid transport</keyword>
<evidence type="ECO:0000313" key="15">
    <source>
        <dbReference type="EMBL" id="RUS68145.1"/>
    </source>
</evidence>
<evidence type="ECO:0000256" key="9">
    <source>
        <dbReference type="ARBA" id="ARBA00023136"/>
    </source>
</evidence>
<dbReference type="GO" id="GO:0006865">
    <property type="term" value="P:amino acid transport"/>
    <property type="evidence" value="ECO:0007669"/>
    <property type="project" value="UniProtKB-KW"/>
</dbReference>
<dbReference type="Proteomes" id="UP000286947">
    <property type="component" value="Unassembled WGS sequence"/>
</dbReference>
<keyword evidence="5" id="KW-1003">Cell membrane</keyword>
<protein>
    <recommendedName>
        <fullName evidence="12">Glutamate/aspartate import permease protein GltK</fullName>
    </recommendedName>
</protein>
<dbReference type="NCBIfam" id="TIGR01726">
    <property type="entry name" value="HEQRo_perm_3TM"/>
    <property type="match status" value="1"/>
</dbReference>
<name>A0A433SHC3_9BURK</name>
<dbReference type="InterPro" id="IPR010065">
    <property type="entry name" value="AA_ABC_transptr_permease_3TM"/>
</dbReference>
<accession>A0A433SHC3</accession>
<dbReference type="GO" id="GO:0043190">
    <property type="term" value="C:ATP-binding cassette (ABC) transporter complex"/>
    <property type="evidence" value="ECO:0007669"/>
    <property type="project" value="InterPro"/>
</dbReference>
<evidence type="ECO:0000256" key="8">
    <source>
        <dbReference type="ARBA" id="ARBA00022989"/>
    </source>
</evidence>
<sequence length="219" mass="24799">MYEWNFQSIWEYRNLLLSGAGVTILYTVLVTISGFIFGVIFGLGRASPHKLVSVLCRCVIEPFRCTPVLVQLIWIYYAVPIIFNITPSAGLAAFITLTLYGGAFYAEIVRGGIISIDAGQKEAGQALGMRKWQVMWRIVLPQAIKRMVPPLVNQSIMQLKNTSLFSVLAVPDLLYRGEVILHEMYRPLEVYTVIAIIYFLILFPVTCWAERLEMRGQKS</sequence>
<evidence type="ECO:0000256" key="2">
    <source>
        <dbReference type="ARBA" id="ARBA00004429"/>
    </source>
</evidence>
<evidence type="ECO:0000256" key="4">
    <source>
        <dbReference type="ARBA" id="ARBA00022448"/>
    </source>
</evidence>
<keyword evidence="16" id="KW-1185">Reference proteome</keyword>
<dbReference type="AlphaFoldDB" id="A0A433SHC3"/>
<evidence type="ECO:0000256" key="7">
    <source>
        <dbReference type="ARBA" id="ARBA00022970"/>
    </source>
</evidence>
<evidence type="ECO:0000256" key="13">
    <source>
        <dbReference type="RuleBase" id="RU363032"/>
    </source>
</evidence>
<dbReference type="EMBL" id="PQSP01000001">
    <property type="protein sequence ID" value="RUS68145.1"/>
    <property type="molecule type" value="Genomic_DNA"/>
</dbReference>
<evidence type="ECO:0000256" key="3">
    <source>
        <dbReference type="ARBA" id="ARBA00010072"/>
    </source>
</evidence>
<evidence type="ECO:0000313" key="16">
    <source>
        <dbReference type="Proteomes" id="UP000286947"/>
    </source>
</evidence>
<keyword evidence="4 13" id="KW-0813">Transport</keyword>
<keyword evidence="8 13" id="KW-1133">Transmembrane helix</keyword>
<dbReference type="Pfam" id="PF00528">
    <property type="entry name" value="BPD_transp_1"/>
    <property type="match status" value="1"/>
</dbReference>
<dbReference type="RefSeq" id="WP_126978063.1">
    <property type="nucleotide sequence ID" value="NZ_PQSP01000001.1"/>
</dbReference>
<organism evidence="15 16">
    <name type="scientific">Saezia sanguinis</name>
    <dbReference type="NCBI Taxonomy" id="1965230"/>
    <lineage>
        <taxon>Bacteria</taxon>
        <taxon>Pseudomonadati</taxon>
        <taxon>Pseudomonadota</taxon>
        <taxon>Betaproteobacteria</taxon>
        <taxon>Burkholderiales</taxon>
        <taxon>Saeziaceae</taxon>
        <taxon>Saezia</taxon>
    </lineage>
</organism>
<evidence type="ECO:0000256" key="5">
    <source>
        <dbReference type="ARBA" id="ARBA00022475"/>
    </source>
</evidence>
<dbReference type="FunFam" id="1.10.3720.10:FF:000006">
    <property type="entry name" value="Glutamate/aspartate ABC transporter, permease protein GltK"/>
    <property type="match status" value="1"/>
</dbReference>
<comment type="function">
    <text evidence="1">Part of the binding-protein-dependent transport system for glutamine; probably responsible for the translocation of the substrate across the membrane.</text>
</comment>
<keyword evidence="9 13" id="KW-0472">Membrane</keyword>
<evidence type="ECO:0000256" key="6">
    <source>
        <dbReference type="ARBA" id="ARBA00022692"/>
    </source>
</evidence>
<evidence type="ECO:0000256" key="12">
    <source>
        <dbReference type="ARBA" id="ARBA00073645"/>
    </source>
</evidence>
<keyword evidence="6 13" id="KW-0812">Transmembrane</keyword>
<feature type="transmembrane region" description="Helical" evidence="13">
    <location>
        <begin position="190"/>
        <end position="209"/>
    </location>
</feature>
<evidence type="ECO:0000259" key="14">
    <source>
        <dbReference type="PROSITE" id="PS50928"/>
    </source>
</evidence>
<dbReference type="InterPro" id="IPR035906">
    <property type="entry name" value="MetI-like_sf"/>
</dbReference>
<dbReference type="InterPro" id="IPR000515">
    <property type="entry name" value="MetI-like"/>
</dbReference>
<evidence type="ECO:0000256" key="11">
    <source>
        <dbReference type="ARBA" id="ARBA00062718"/>
    </source>
</evidence>
<reference evidence="15 16" key="1">
    <citation type="submission" date="2018-01" db="EMBL/GenBank/DDBJ databases">
        <title>Saezia sanguinis gen. nov., sp. nov., in the order Burkholderiales isolated from human blood.</title>
        <authorList>
            <person name="Medina-Pascual M.J."/>
            <person name="Valdezate S."/>
            <person name="Monzon S."/>
            <person name="Cuesta I."/>
            <person name="Carrasco G."/>
            <person name="Villalon P."/>
            <person name="Saez-Nieto J.A."/>
        </authorList>
    </citation>
    <scope>NUCLEOTIDE SEQUENCE [LARGE SCALE GENOMIC DNA]</scope>
    <source>
        <strain evidence="15 16">CNM695-12</strain>
    </source>
</reference>
<comment type="subcellular location">
    <subcellularLocation>
        <location evidence="2">Cell inner membrane</location>
        <topology evidence="2">Multi-pass membrane protein</topology>
    </subcellularLocation>
    <subcellularLocation>
        <location evidence="13">Cell membrane</location>
        <topology evidence="13">Multi-pass membrane protein</topology>
    </subcellularLocation>
</comment>
<gene>
    <name evidence="15" type="primary">glnP</name>
    <name evidence="15" type="ORF">CUZ56_00630</name>
</gene>
<dbReference type="PROSITE" id="PS50928">
    <property type="entry name" value="ABC_TM1"/>
    <property type="match status" value="1"/>
</dbReference>
<dbReference type="GO" id="GO:0022857">
    <property type="term" value="F:transmembrane transporter activity"/>
    <property type="evidence" value="ECO:0007669"/>
    <property type="project" value="InterPro"/>
</dbReference>
<dbReference type="OrthoDB" id="9771188at2"/>